<dbReference type="AlphaFoldDB" id="A0A8S1HTI4"/>
<organism evidence="2 3">
    <name type="scientific">Caenorhabditis auriculariae</name>
    <dbReference type="NCBI Taxonomy" id="2777116"/>
    <lineage>
        <taxon>Eukaryota</taxon>
        <taxon>Metazoa</taxon>
        <taxon>Ecdysozoa</taxon>
        <taxon>Nematoda</taxon>
        <taxon>Chromadorea</taxon>
        <taxon>Rhabditida</taxon>
        <taxon>Rhabditina</taxon>
        <taxon>Rhabditomorpha</taxon>
        <taxon>Rhabditoidea</taxon>
        <taxon>Rhabditidae</taxon>
        <taxon>Peloderinae</taxon>
        <taxon>Caenorhabditis</taxon>
    </lineage>
</organism>
<sequence length="473" mass="56208">MVSRTFQAEQITEKNKMNAHGSAESYTELPYTSSQQPSAQRSSRDSIRFSSLPRNEGVQQLTLPQQSRSKSMPRHNYQNSETGRRNSFDFLEKIQSKPNERKEIKERKKQKKAEELERQKMELVRAHQEQLYRTAASHREEMMRIEAKDLEERNIRKQREDRTRELEKDRLQRHQLDVQRREKLQQEEFQARQYALDREHEARMANLVKSNREMLARKDEETQRSLQQSNLKYEEESREADERMELEQREHEKRLAEMRRKFDQLQEERQREWSRRQQQANEQLRQLLQLLVQHRWNQMIENRWANRLMFLSGLNRPVVREFRDLRQMFNQVILTANTTTQTSRNLQSLALAVNSVLSVVKNEINTMEIESDRLGECFRQSGALFVQDIQESVSEVVGKCTVLHDLLEKFKVECATGVASTYSLDSSKEAESLLQNTVGKIPTIHSLKAKYQNQNWHYEDDDPSAVIITEIID</sequence>
<feature type="compositionally biased region" description="Basic and acidic residues" evidence="1">
    <location>
        <begin position="82"/>
        <end position="115"/>
    </location>
</feature>
<dbReference type="EMBL" id="CAJGYM010000224">
    <property type="protein sequence ID" value="CAD6200003.1"/>
    <property type="molecule type" value="Genomic_DNA"/>
</dbReference>
<accession>A0A8S1HTI4</accession>
<comment type="caution">
    <text evidence="2">The sequence shown here is derived from an EMBL/GenBank/DDBJ whole genome shotgun (WGS) entry which is preliminary data.</text>
</comment>
<feature type="compositionally biased region" description="Polar residues" evidence="1">
    <location>
        <begin position="48"/>
        <end position="81"/>
    </location>
</feature>
<evidence type="ECO:0000256" key="1">
    <source>
        <dbReference type="SAM" id="MobiDB-lite"/>
    </source>
</evidence>
<feature type="compositionally biased region" description="Basic and acidic residues" evidence="1">
    <location>
        <begin position="214"/>
        <end position="223"/>
    </location>
</feature>
<keyword evidence="3" id="KW-1185">Reference proteome</keyword>
<evidence type="ECO:0000313" key="2">
    <source>
        <dbReference type="EMBL" id="CAD6200003.1"/>
    </source>
</evidence>
<name>A0A8S1HTI4_9PELO</name>
<feature type="compositionally biased region" description="Basic and acidic residues" evidence="1">
    <location>
        <begin position="232"/>
        <end position="246"/>
    </location>
</feature>
<protein>
    <recommendedName>
        <fullName evidence="4">Protein containing ALS2cr12 (ALS2CR12) signature</fullName>
    </recommendedName>
</protein>
<gene>
    <name evidence="2" type="ORF">CAUJ_LOCUS15902</name>
</gene>
<feature type="region of interest" description="Disordered" evidence="1">
    <location>
        <begin position="1"/>
        <end position="115"/>
    </location>
</feature>
<evidence type="ECO:0000313" key="3">
    <source>
        <dbReference type="Proteomes" id="UP000835052"/>
    </source>
</evidence>
<reference evidence="2" key="1">
    <citation type="submission" date="2020-10" db="EMBL/GenBank/DDBJ databases">
        <authorList>
            <person name="Kikuchi T."/>
        </authorList>
    </citation>
    <scope>NUCLEOTIDE SEQUENCE</scope>
    <source>
        <strain evidence="2">NKZ352</strain>
    </source>
</reference>
<proteinExistence type="predicted"/>
<feature type="compositionally biased region" description="Polar residues" evidence="1">
    <location>
        <begin position="1"/>
        <end position="10"/>
    </location>
</feature>
<feature type="region of interest" description="Disordered" evidence="1">
    <location>
        <begin position="214"/>
        <end position="246"/>
    </location>
</feature>
<dbReference type="Proteomes" id="UP000835052">
    <property type="component" value="Unassembled WGS sequence"/>
</dbReference>
<evidence type="ECO:0008006" key="4">
    <source>
        <dbReference type="Google" id="ProtNLM"/>
    </source>
</evidence>